<evidence type="ECO:0000313" key="3">
    <source>
        <dbReference type="WBParaSite" id="Gr19_v10_g1532.t1"/>
    </source>
</evidence>
<organism evidence="2 3">
    <name type="scientific">Globodera rostochiensis</name>
    <name type="common">Golden nematode worm</name>
    <name type="synonym">Heterodera rostochiensis</name>
    <dbReference type="NCBI Taxonomy" id="31243"/>
    <lineage>
        <taxon>Eukaryota</taxon>
        <taxon>Metazoa</taxon>
        <taxon>Ecdysozoa</taxon>
        <taxon>Nematoda</taxon>
        <taxon>Chromadorea</taxon>
        <taxon>Rhabditida</taxon>
        <taxon>Tylenchina</taxon>
        <taxon>Tylenchomorpha</taxon>
        <taxon>Tylenchoidea</taxon>
        <taxon>Heteroderidae</taxon>
        <taxon>Heteroderinae</taxon>
        <taxon>Globodera</taxon>
    </lineage>
</organism>
<name>A0A914HAL8_GLORO</name>
<dbReference type="WBParaSite" id="Gr19_v10_g1532.t1">
    <property type="protein sequence ID" value="Gr19_v10_g1532.t1"/>
    <property type="gene ID" value="Gr19_v10_g1532"/>
</dbReference>
<protein>
    <submittedName>
        <fullName evidence="3">Uncharacterized protein</fullName>
    </submittedName>
</protein>
<evidence type="ECO:0000256" key="1">
    <source>
        <dbReference type="SAM" id="MobiDB-lite"/>
    </source>
</evidence>
<feature type="compositionally biased region" description="Basic and acidic residues" evidence="1">
    <location>
        <begin position="64"/>
        <end position="81"/>
    </location>
</feature>
<dbReference type="Proteomes" id="UP000887572">
    <property type="component" value="Unplaced"/>
</dbReference>
<keyword evidence="2" id="KW-1185">Reference proteome</keyword>
<sequence length="109" mass="11989">MNGVGRPTLHFQLPPHPSSLQIRAKNTADDAPSIRRQYIHSCVVLVGLEVWRVGRLRRGVGGCGDRKQRRTEMRIGRRDGSRAAGSRPSPIPLRLSLAAPFSPHLPPAV</sequence>
<feature type="region of interest" description="Disordered" evidence="1">
    <location>
        <begin position="62"/>
        <end position="109"/>
    </location>
</feature>
<evidence type="ECO:0000313" key="2">
    <source>
        <dbReference type="Proteomes" id="UP000887572"/>
    </source>
</evidence>
<accession>A0A914HAL8</accession>
<reference evidence="3" key="1">
    <citation type="submission" date="2022-11" db="UniProtKB">
        <authorList>
            <consortium name="WormBaseParasite"/>
        </authorList>
    </citation>
    <scope>IDENTIFICATION</scope>
</reference>
<dbReference type="AlphaFoldDB" id="A0A914HAL8"/>
<proteinExistence type="predicted"/>